<gene>
    <name evidence="2" type="ORF">FRX31_027820</name>
</gene>
<dbReference type="Gene3D" id="3.40.50.720">
    <property type="entry name" value="NAD(P)-binding Rossmann-like Domain"/>
    <property type="match status" value="1"/>
</dbReference>
<dbReference type="Gene3D" id="3.90.25.10">
    <property type="entry name" value="UDP-galactose 4-epimerase, domain 1"/>
    <property type="match status" value="1"/>
</dbReference>
<dbReference type="AlphaFoldDB" id="A0A7J6VCI0"/>
<accession>A0A7J6VCI0</accession>
<organism evidence="2 3">
    <name type="scientific">Thalictrum thalictroides</name>
    <name type="common">Rue-anemone</name>
    <name type="synonym">Anemone thalictroides</name>
    <dbReference type="NCBI Taxonomy" id="46969"/>
    <lineage>
        <taxon>Eukaryota</taxon>
        <taxon>Viridiplantae</taxon>
        <taxon>Streptophyta</taxon>
        <taxon>Embryophyta</taxon>
        <taxon>Tracheophyta</taxon>
        <taxon>Spermatophyta</taxon>
        <taxon>Magnoliopsida</taxon>
        <taxon>Ranunculales</taxon>
        <taxon>Ranunculaceae</taxon>
        <taxon>Thalictroideae</taxon>
        <taxon>Thalictrum</taxon>
    </lineage>
</organism>
<reference evidence="2 3" key="1">
    <citation type="submission" date="2020-06" db="EMBL/GenBank/DDBJ databases">
        <title>Transcriptomic and genomic resources for Thalictrum thalictroides and T. hernandezii: Facilitating candidate gene discovery in an emerging model plant lineage.</title>
        <authorList>
            <person name="Arias T."/>
            <person name="Riano-Pachon D.M."/>
            <person name="Di Stilio V.S."/>
        </authorList>
    </citation>
    <scope>NUCLEOTIDE SEQUENCE [LARGE SCALE GENOMIC DNA]</scope>
    <source>
        <strain evidence="3">cv. WT478/WT964</strain>
        <tissue evidence="2">Leaves</tissue>
    </source>
</reference>
<sequence length="120" mass="13904">MDPSRMEHALEPGSMDPSRIVHALEPGSDTFDKKMVVRKAIEDARFPFTCVSANCFGVFFICNLSQMGPFIPYTREYKTVEFAKEFVFDRYTAYGFGYEPITEDYKLVLFVTPMRSMFIH</sequence>
<dbReference type="EMBL" id="JABWDY010034554">
    <property type="protein sequence ID" value="KAF5182593.1"/>
    <property type="molecule type" value="Genomic_DNA"/>
</dbReference>
<feature type="domain" description="NmrA-like" evidence="1">
    <location>
        <begin position="18"/>
        <end position="72"/>
    </location>
</feature>
<name>A0A7J6VCI0_THATH</name>
<dbReference type="OrthoDB" id="591557at2759"/>
<proteinExistence type="predicted"/>
<protein>
    <submittedName>
        <fullName evidence="2">Isoflavone reductase-like protein</fullName>
    </submittedName>
</protein>
<evidence type="ECO:0000259" key="1">
    <source>
        <dbReference type="Pfam" id="PF05368"/>
    </source>
</evidence>
<evidence type="ECO:0000313" key="3">
    <source>
        <dbReference type="Proteomes" id="UP000554482"/>
    </source>
</evidence>
<dbReference type="Proteomes" id="UP000554482">
    <property type="component" value="Unassembled WGS sequence"/>
</dbReference>
<comment type="caution">
    <text evidence="2">The sequence shown here is derived from an EMBL/GenBank/DDBJ whole genome shotgun (WGS) entry which is preliminary data.</text>
</comment>
<dbReference type="Pfam" id="PF05368">
    <property type="entry name" value="NmrA"/>
    <property type="match status" value="1"/>
</dbReference>
<keyword evidence="3" id="KW-1185">Reference proteome</keyword>
<evidence type="ECO:0000313" key="2">
    <source>
        <dbReference type="EMBL" id="KAF5182593.1"/>
    </source>
</evidence>
<dbReference type="InterPro" id="IPR008030">
    <property type="entry name" value="NmrA-like"/>
</dbReference>